<evidence type="ECO:0000256" key="4">
    <source>
        <dbReference type="ARBA" id="ARBA00022679"/>
    </source>
</evidence>
<gene>
    <name evidence="12" type="primary">LOC102806787</name>
</gene>
<evidence type="ECO:0000256" key="9">
    <source>
        <dbReference type="ARBA" id="ARBA00023136"/>
    </source>
</evidence>
<evidence type="ECO:0000313" key="11">
    <source>
        <dbReference type="Proteomes" id="UP000694865"/>
    </source>
</evidence>
<evidence type="ECO:0000256" key="8">
    <source>
        <dbReference type="ARBA" id="ARBA00023034"/>
    </source>
</evidence>
<keyword evidence="5" id="KW-0812">Transmembrane</keyword>
<evidence type="ECO:0000256" key="2">
    <source>
        <dbReference type="ARBA" id="ARBA00006003"/>
    </source>
</evidence>
<dbReference type="RefSeq" id="XP_006820354.1">
    <property type="nucleotide sequence ID" value="XM_006820291.1"/>
</dbReference>
<accession>A0ABM0MK13</accession>
<comment type="subcellular location">
    <subcellularLocation>
        <location evidence="1">Golgi apparatus membrane</location>
        <topology evidence="1">Single-pass type II membrane protein</topology>
    </subcellularLocation>
</comment>
<dbReference type="InterPro" id="IPR050943">
    <property type="entry name" value="Glycosyltr_29_Sialyltrsf"/>
</dbReference>
<keyword evidence="3" id="KW-0328">Glycosyltransferase</keyword>
<dbReference type="PANTHER" id="PTHR11987">
    <property type="entry name" value="ALPHA-2,8-SIALYLTRANSFERASE"/>
    <property type="match status" value="1"/>
</dbReference>
<keyword evidence="10" id="KW-0325">Glycoprotein</keyword>
<organism evidence="11 12">
    <name type="scientific">Saccoglossus kowalevskii</name>
    <name type="common">Acorn worm</name>
    <dbReference type="NCBI Taxonomy" id="10224"/>
    <lineage>
        <taxon>Eukaryota</taxon>
        <taxon>Metazoa</taxon>
        <taxon>Hemichordata</taxon>
        <taxon>Enteropneusta</taxon>
        <taxon>Harrimaniidae</taxon>
        <taxon>Saccoglossus</taxon>
    </lineage>
</organism>
<dbReference type="PANTHER" id="PTHR11987:SF53">
    <property type="entry name" value="ALPHA-2,8-SIALYLTRANSFERASE 8F-LIKE"/>
    <property type="match status" value="1"/>
</dbReference>
<evidence type="ECO:0000256" key="6">
    <source>
        <dbReference type="ARBA" id="ARBA00022968"/>
    </source>
</evidence>
<dbReference type="Proteomes" id="UP000694865">
    <property type="component" value="Unplaced"/>
</dbReference>
<keyword evidence="6" id="KW-0735">Signal-anchor</keyword>
<reference evidence="12" key="1">
    <citation type="submission" date="2025-08" db="UniProtKB">
        <authorList>
            <consortium name="RefSeq"/>
        </authorList>
    </citation>
    <scope>IDENTIFICATION</scope>
    <source>
        <tissue evidence="12">Testes</tissue>
    </source>
</reference>
<protein>
    <submittedName>
        <fullName evidence="12">Alpha-N-acetylneuraminide alpha-2,8-sialyltransferase-like</fullName>
    </submittedName>
</protein>
<keyword evidence="4" id="KW-0808">Transferase</keyword>
<comment type="similarity">
    <text evidence="2">Belongs to the glycosyltransferase 29 family.</text>
</comment>
<keyword evidence="7" id="KW-1133">Transmembrane helix</keyword>
<evidence type="ECO:0000256" key="7">
    <source>
        <dbReference type="ARBA" id="ARBA00022989"/>
    </source>
</evidence>
<evidence type="ECO:0000256" key="1">
    <source>
        <dbReference type="ARBA" id="ARBA00004323"/>
    </source>
</evidence>
<sequence length="186" mass="21642">MYKRCSIVGNGGILKDSGCGEEIDRADYVLRANLPSIRNFTDDAGKKTNFTTFNPSMISRRYNYDRTAFNKDLNEYQGILMFSGTRNYTDFHAHVKQNTTLNVFLLDYTYLYSLKELWKFNKSVSSGLMLFSLALTHCEEMHLFGFWPFDTDEKDEVLIFVSLKEPVADQIIPILLAKSWVKNHFW</sequence>
<keyword evidence="9" id="KW-0472">Membrane</keyword>
<keyword evidence="11" id="KW-1185">Reference proteome</keyword>
<keyword evidence="8" id="KW-0333">Golgi apparatus</keyword>
<dbReference type="InterPro" id="IPR001675">
    <property type="entry name" value="Glyco_trans_29"/>
</dbReference>
<dbReference type="GeneID" id="102806787"/>
<dbReference type="Gene3D" id="3.90.1480.20">
    <property type="entry name" value="Glycosyl transferase family 29"/>
    <property type="match status" value="1"/>
</dbReference>
<evidence type="ECO:0000256" key="3">
    <source>
        <dbReference type="ARBA" id="ARBA00022676"/>
    </source>
</evidence>
<name>A0ABM0MK13_SACKO</name>
<dbReference type="Pfam" id="PF00777">
    <property type="entry name" value="Glyco_transf_29"/>
    <property type="match status" value="1"/>
</dbReference>
<evidence type="ECO:0000256" key="10">
    <source>
        <dbReference type="ARBA" id="ARBA00023180"/>
    </source>
</evidence>
<dbReference type="InterPro" id="IPR038578">
    <property type="entry name" value="GT29-like_sf"/>
</dbReference>
<evidence type="ECO:0000256" key="5">
    <source>
        <dbReference type="ARBA" id="ARBA00022692"/>
    </source>
</evidence>
<evidence type="ECO:0000313" key="12">
    <source>
        <dbReference type="RefSeq" id="XP_006820354.1"/>
    </source>
</evidence>
<proteinExistence type="inferred from homology"/>